<sequence length="40" mass="4478">MTVELDALPVEVDPLDWADQHQLAPLPDDDYPHVIELAPV</sequence>
<proteinExistence type="predicted"/>
<evidence type="ECO:0000313" key="2">
    <source>
        <dbReference type="Proteomes" id="UP001055336"/>
    </source>
</evidence>
<dbReference type="RefSeq" id="WP_260060430.1">
    <property type="nucleotide sequence ID" value="NZ_CP092488.2"/>
</dbReference>
<evidence type="ECO:0000313" key="1">
    <source>
        <dbReference type="EMBL" id="UWI82302.1"/>
    </source>
</evidence>
<reference evidence="1" key="1">
    <citation type="submission" date="2022-08" db="EMBL/GenBank/DDBJ databases">
        <title>Whole genome sequencing of non-tuberculosis mycobacteria type-strains.</title>
        <authorList>
            <person name="Igarashi Y."/>
            <person name="Osugi A."/>
            <person name="Mitarai S."/>
        </authorList>
    </citation>
    <scope>NUCLEOTIDE SEQUENCE</scope>
    <source>
        <strain evidence="1">DSM 45127</strain>
    </source>
</reference>
<keyword evidence="2" id="KW-1185">Reference proteome</keyword>
<accession>A0ABY5U6Z6</accession>
<organism evidence="1 2">
    <name type="scientific">Mycobacterium paraterrae</name>
    <dbReference type="NCBI Taxonomy" id="577492"/>
    <lineage>
        <taxon>Bacteria</taxon>
        <taxon>Bacillati</taxon>
        <taxon>Actinomycetota</taxon>
        <taxon>Actinomycetes</taxon>
        <taxon>Mycobacteriales</taxon>
        <taxon>Mycobacteriaceae</taxon>
        <taxon>Mycobacterium</taxon>
    </lineage>
</organism>
<protein>
    <submittedName>
        <fullName evidence="1">Uncharacterized protein</fullName>
    </submittedName>
</protein>
<gene>
    <name evidence="1" type="ORF">MKK62_26415</name>
</gene>
<name>A0ABY5U6Z6_9MYCO</name>
<dbReference type="Proteomes" id="UP001055336">
    <property type="component" value="Chromosome"/>
</dbReference>
<dbReference type="EMBL" id="CP092488">
    <property type="protein sequence ID" value="UWI82302.1"/>
    <property type="molecule type" value="Genomic_DNA"/>
</dbReference>